<dbReference type="EMBL" id="QMEY01000003">
    <property type="protein sequence ID" value="RBQ19933.1"/>
    <property type="molecule type" value="Genomic_DNA"/>
</dbReference>
<dbReference type="OrthoDB" id="9802815at2"/>
<dbReference type="Pfam" id="PF00551">
    <property type="entry name" value="Formyl_trans_N"/>
    <property type="match status" value="1"/>
</dbReference>
<dbReference type="RefSeq" id="WP_113980140.1">
    <property type="nucleotide sequence ID" value="NZ_QMEY01000003.1"/>
</dbReference>
<dbReference type="Gene3D" id="3.40.50.12230">
    <property type="match status" value="1"/>
</dbReference>
<organism evidence="2 3">
    <name type="scientific">Spongiactinospora rosea</name>
    <dbReference type="NCBI Taxonomy" id="2248750"/>
    <lineage>
        <taxon>Bacteria</taxon>
        <taxon>Bacillati</taxon>
        <taxon>Actinomycetota</taxon>
        <taxon>Actinomycetes</taxon>
        <taxon>Streptosporangiales</taxon>
        <taxon>Streptosporangiaceae</taxon>
        <taxon>Spongiactinospora</taxon>
    </lineage>
</organism>
<dbReference type="InterPro" id="IPR002376">
    <property type="entry name" value="Formyl_transf_N"/>
</dbReference>
<gene>
    <name evidence="2" type="ORF">DP939_08815</name>
</gene>
<evidence type="ECO:0000313" key="2">
    <source>
        <dbReference type="EMBL" id="RBQ19933.1"/>
    </source>
</evidence>
<dbReference type="PANTHER" id="PTHR11138">
    <property type="entry name" value="METHIONYL-TRNA FORMYLTRANSFERASE"/>
    <property type="match status" value="1"/>
</dbReference>
<dbReference type="CDD" id="cd08369">
    <property type="entry name" value="FMT_core"/>
    <property type="match status" value="1"/>
</dbReference>
<evidence type="ECO:0000313" key="3">
    <source>
        <dbReference type="Proteomes" id="UP000253303"/>
    </source>
</evidence>
<dbReference type="InterPro" id="IPR011034">
    <property type="entry name" value="Formyl_transferase-like_C_sf"/>
</dbReference>
<keyword evidence="3" id="KW-1185">Reference proteome</keyword>
<dbReference type="GO" id="GO:0004479">
    <property type="term" value="F:methionyl-tRNA formyltransferase activity"/>
    <property type="evidence" value="ECO:0007669"/>
    <property type="project" value="TreeGrafter"/>
</dbReference>
<dbReference type="InterPro" id="IPR036477">
    <property type="entry name" value="Formyl_transf_N_sf"/>
</dbReference>
<dbReference type="AlphaFoldDB" id="A0A366M2A7"/>
<sequence length="281" mass="30566">MSARLRVAIASYGPNQFALISTTLAAFGHEPTVYLMSRSMRPNTPPEPDVFDGIAATISAIPAGIGLLLPSGPADLYPMMSGFAVDLLVVFGFNWRIPDDVIFAPRHGTLNIHPSLLPRYRGPSPIPWAIRNGDKELGVTIHRMTETMDGGPILTQASVGDLPEVVSHADTWRMMQSGLPALLGDAISRALEGDEGIPQSEEAVSDAPFPPAEWNEISWNQSRWDAHNQIRVFRFLHGSAGPVVELDGRRIQILRTSLSERRGPVVQCADGPLWISDHAPA</sequence>
<comment type="caution">
    <text evidence="2">The sequence shown here is derived from an EMBL/GenBank/DDBJ whole genome shotgun (WGS) entry which is preliminary data.</text>
</comment>
<accession>A0A366M2A7</accession>
<feature type="domain" description="Formyl transferase N-terminal" evidence="1">
    <location>
        <begin position="80"/>
        <end position="159"/>
    </location>
</feature>
<dbReference type="GO" id="GO:0005829">
    <property type="term" value="C:cytosol"/>
    <property type="evidence" value="ECO:0007669"/>
    <property type="project" value="TreeGrafter"/>
</dbReference>
<dbReference type="SUPFAM" id="SSF50486">
    <property type="entry name" value="FMT C-terminal domain-like"/>
    <property type="match status" value="1"/>
</dbReference>
<proteinExistence type="predicted"/>
<dbReference type="SUPFAM" id="SSF53328">
    <property type="entry name" value="Formyltransferase"/>
    <property type="match status" value="1"/>
</dbReference>
<name>A0A366M2A7_9ACTN</name>
<protein>
    <submittedName>
        <fullName evidence="2">Methionyl-tRNA formyltransferase</fullName>
    </submittedName>
</protein>
<keyword evidence="2" id="KW-0808">Transferase</keyword>
<reference evidence="2 3" key="1">
    <citation type="submission" date="2018-06" db="EMBL/GenBank/DDBJ databases">
        <title>Sphaerisporangium craniellae sp. nov., isolated from a marine sponge in the South China Sea.</title>
        <authorList>
            <person name="Li L."/>
        </authorList>
    </citation>
    <scope>NUCLEOTIDE SEQUENCE [LARGE SCALE GENOMIC DNA]</scope>
    <source>
        <strain evidence="2 3">LHW63015</strain>
    </source>
</reference>
<dbReference type="PANTHER" id="PTHR11138:SF5">
    <property type="entry name" value="METHIONYL-TRNA FORMYLTRANSFERASE, MITOCHONDRIAL"/>
    <property type="match status" value="1"/>
</dbReference>
<evidence type="ECO:0000259" key="1">
    <source>
        <dbReference type="Pfam" id="PF00551"/>
    </source>
</evidence>
<dbReference type="Proteomes" id="UP000253303">
    <property type="component" value="Unassembled WGS sequence"/>
</dbReference>